<dbReference type="InterPro" id="IPR036397">
    <property type="entry name" value="RNaseH_sf"/>
</dbReference>
<name>A0ABQ8T6A6_PERAM</name>
<dbReference type="EMBL" id="JAJSOF020000015">
    <property type="protein sequence ID" value="KAJ4441442.1"/>
    <property type="molecule type" value="Genomic_DNA"/>
</dbReference>
<evidence type="ECO:0000313" key="2">
    <source>
        <dbReference type="Proteomes" id="UP001148838"/>
    </source>
</evidence>
<accession>A0ABQ8T6A6</accession>
<feature type="non-terminal residue" evidence="1">
    <location>
        <position position="147"/>
    </location>
</feature>
<dbReference type="PANTHER" id="PTHR47326:SF1">
    <property type="entry name" value="HTH PSQ-TYPE DOMAIN-CONTAINING PROTEIN"/>
    <property type="match status" value="1"/>
</dbReference>
<comment type="caution">
    <text evidence="1">The sequence shown here is derived from an EMBL/GenBank/DDBJ whole genome shotgun (WGS) entry which is preliminary data.</text>
</comment>
<dbReference type="PANTHER" id="PTHR47326">
    <property type="entry name" value="TRANSPOSABLE ELEMENT TC3 TRANSPOSASE-LIKE PROTEIN"/>
    <property type="match status" value="1"/>
</dbReference>
<protein>
    <submittedName>
        <fullName evidence="1">Uncharacterized protein</fullName>
    </submittedName>
</protein>
<evidence type="ECO:0000313" key="1">
    <source>
        <dbReference type="EMBL" id="KAJ4441442.1"/>
    </source>
</evidence>
<gene>
    <name evidence="1" type="ORF">ANN_11297</name>
</gene>
<dbReference type="Proteomes" id="UP001148838">
    <property type="component" value="Unassembled WGS sequence"/>
</dbReference>
<sequence>MVKLTRVIEVRFPTTVINRHFTTMWPPRSPDFNPADFWLWSYLKERVFLTHSTTLLQLKDAISQEIVNIPRHYLQNAVHGIADNAVPYEDLEQAARLIVQALHVRERYMAISHQSFPSITSRFLRSVDSGCPHLLDDIQHEDRKTIE</sequence>
<proteinExistence type="predicted"/>
<dbReference type="Gene3D" id="3.30.420.10">
    <property type="entry name" value="Ribonuclease H-like superfamily/Ribonuclease H"/>
    <property type="match status" value="1"/>
</dbReference>
<reference evidence="1 2" key="1">
    <citation type="journal article" date="2022" name="Allergy">
        <title>Genome assembly and annotation of Periplaneta americana reveal a comprehensive cockroach allergen profile.</title>
        <authorList>
            <person name="Wang L."/>
            <person name="Xiong Q."/>
            <person name="Saelim N."/>
            <person name="Wang L."/>
            <person name="Nong W."/>
            <person name="Wan A.T."/>
            <person name="Shi M."/>
            <person name="Liu X."/>
            <person name="Cao Q."/>
            <person name="Hui J.H.L."/>
            <person name="Sookrung N."/>
            <person name="Leung T.F."/>
            <person name="Tungtrongchitr A."/>
            <person name="Tsui S.K.W."/>
        </authorList>
    </citation>
    <scope>NUCLEOTIDE SEQUENCE [LARGE SCALE GENOMIC DNA]</scope>
    <source>
        <strain evidence="1">PWHHKU_190912</strain>
    </source>
</reference>
<keyword evidence="2" id="KW-1185">Reference proteome</keyword>
<organism evidence="1 2">
    <name type="scientific">Periplaneta americana</name>
    <name type="common">American cockroach</name>
    <name type="synonym">Blatta americana</name>
    <dbReference type="NCBI Taxonomy" id="6978"/>
    <lineage>
        <taxon>Eukaryota</taxon>
        <taxon>Metazoa</taxon>
        <taxon>Ecdysozoa</taxon>
        <taxon>Arthropoda</taxon>
        <taxon>Hexapoda</taxon>
        <taxon>Insecta</taxon>
        <taxon>Pterygota</taxon>
        <taxon>Neoptera</taxon>
        <taxon>Polyneoptera</taxon>
        <taxon>Dictyoptera</taxon>
        <taxon>Blattodea</taxon>
        <taxon>Blattoidea</taxon>
        <taxon>Blattidae</taxon>
        <taxon>Blattinae</taxon>
        <taxon>Periplaneta</taxon>
    </lineage>
</organism>